<dbReference type="GO" id="GO:0019379">
    <property type="term" value="P:sulfate assimilation, phosphoadenylyl sulfate reduction by phosphoadenylyl-sulfate reductase (thioredoxin)"/>
    <property type="evidence" value="ECO:0007669"/>
    <property type="project" value="TreeGrafter"/>
</dbReference>
<evidence type="ECO:0000313" key="4">
    <source>
        <dbReference type="Proteomes" id="UP000603545"/>
    </source>
</evidence>
<dbReference type="InterPro" id="IPR059117">
    <property type="entry name" value="APS_kinase_dom"/>
</dbReference>
<dbReference type="InterPro" id="IPR027417">
    <property type="entry name" value="P-loop_NTPase"/>
</dbReference>
<dbReference type="Gene3D" id="3.40.50.300">
    <property type="entry name" value="P-loop containing nucleotide triphosphate hydrolases"/>
    <property type="match status" value="1"/>
</dbReference>
<comment type="caution">
    <text evidence="3">The sequence shown here is derived from an EMBL/GenBank/DDBJ whole genome shotgun (WGS) entry which is preliminary data.</text>
</comment>
<dbReference type="EMBL" id="JACNLL010000081">
    <property type="protein sequence ID" value="MBC8200168.1"/>
    <property type="molecule type" value="Genomic_DNA"/>
</dbReference>
<proteinExistence type="predicted"/>
<dbReference type="GO" id="GO:0010134">
    <property type="term" value="P:sulfate assimilation via adenylyl sulfate reduction"/>
    <property type="evidence" value="ECO:0007669"/>
    <property type="project" value="TreeGrafter"/>
</dbReference>
<gene>
    <name evidence="3" type="ORF">H8E80_09050</name>
</gene>
<dbReference type="AlphaFoldDB" id="A0A8J6N657"/>
<keyword evidence="1 3" id="KW-0808">Transferase</keyword>
<dbReference type="PANTHER" id="PTHR42700:SF1">
    <property type="entry name" value="SULFATE ADENYLYLTRANSFERASE"/>
    <property type="match status" value="1"/>
</dbReference>
<organism evidence="3 4">
    <name type="scientific">Candidatus Desulfaltia bathyphila</name>
    <dbReference type="NCBI Taxonomy" id="2841697"/>
    <lineage>
        <taxon>Bacteria</taxon>
        <taxon>Pseudomonadati</taxon>
        <taxon>Thermodesulfobacteriota</taxon>
        <taxon>Desulfobacteria</taxon>
        <taxon>Desulfobacterales</taxon>
        <taxon>Desulfobacterales incertae sedis</taxon>
        <taxon>Candidatus Desulfaltia</taxon>
    </lineage>
</organism>
<feature type="domain" description="APS kinase" evidence="2">
    <location>
        <begin position="10"/>
        <end position="173"/>
    </location>
</feature>
<dbReference type="PANTHER" id="PTHR42700">
    <property type="entry name" value="SULFATE ADENYLYLTRANSFERASE"/>
    <property type="match status" value="1"/>
</dbReference>
<dbReference type="SUPFAM" id="SSF52540">
    <property type="entry name" value="P-loop containing nucleoside triphosphate hydrolases"/>
    <property type="match status" value="1"/>
</dbReference>
<sequence>MKSTDTSNKGWAVWFTGLPGSGKSRLSQIVFEMLTGDGIVCEWIELDSIRKRYVENPEYTDEERDFIYEKLVDLAEKGVKNNKNIIIDATAHKRLYRERARKRIERFIEVMVTCPLLVCIDRESKRKEGHVVAQMYRKALERKEKGTRFEDLGAVIGVDVPYEENPDAEIIIDNSTGTAMDNARKVKEAIRRYINQWA</sequence>
<dbReference type="Pfam" id="PF01583">
    <property type="entry name" value="APS_kinase"/>
    <property type="match status" value="1"/>
</dbReference>
<dbReference type="EC" id="2.7.1.25" evidence="3"/>
<name>A0A8J6N657_9BACT</name>
<dbReference type="GO" id="GO:0004020">
    <property type="term" value="F:adenylylsulfate kinase activity"/>
    <property type="evidence" value="ECO:0007669"/>
    <property type="project" value="UniProtKB-EC"/>
</dbReference>
<dbReference type="InterPro" id="IPR050512">
    <property type="entry name" value="Sulf_AdTrans/APS_kinase"/>
</dbReference>
<dbReference type="GO" id="GO:0005737">
    <property type="term" value="C:cytoplasm"/>
    <property type="evidence" value="ECO:0007669"/>
    <property type="project" value="TreeGrafter"/>
</dbReference>
<evidence type="ECO:0000256" key="1">
    <source>
        <dbReference type="ARBA" id="ARBA00022679"/>
    </source>
</evidence>
<evidence type="ECO:0000259" key="2">
    <source>
        <dbReference type="Pfam" id="PF01583"/>
    </source>
</evidence>
<evidence type="ECO:0000313" key="3">
    <source>
        <dbReference type="EMBL" id="MBC8200168.1"/>
    </source>
</evidence>
<protein>
    <submittedName>
        <fullName evidence="3">Adenylyl-sulfate kinase</fullName>
        <ecNumber evidence="3">2.7.1.25</ecNumber>
    </submittedName>
</protein>
<reference evidence="3 4" key="1">
    <citation type="submission" date="2020-08" db="EMBL/GenBank/DDBJ databases">
        <title>Bridging the membrane lipid divide: bacteria of the FCB group superphylum have the potential to synthesize archaeal ether lipids.</title>
        <authorList>
            <person name="Villanueva L."/>
            <person name="Von Meijenfeldt F.A.B."/>
            <person name="Westbye A.B."/>
            <person name="Yadav S."/>
            <person name="Hopmans E.C."/>
            <person name="Dutilh B.E."/>
            <person name="Sinninghe Damste J.S."/>
        </authorList>
    </citation>
    <scope>NUCLEOTIDE SEQUENCE [LARGE SCALE GENOMIC DNA]</scope>
    <source>
        <strain evidence="3">NIOZ-UU82</strain>
    </source>
</reference>
<dbReference type="Proteomes" id="UP000603545">
    <property type="component" value="Unassembled WGS sequence"/>
</dbReference>
<accession>A0A8J6N657</accession>
<dbReference type="GO" id="GO:0004781">
    <property type="term" value="F:sulfate adenylyltransferase (ATP) activity"/>
    <property type="evidence" value="ECO:0007669"/>
    <property type="project" value="TreeGrafter"/>
</dbReference>
<keyword evidence="3" id="KW-0418">Kinase</keyword>